<dbReference type="Proteomes" id="UP001065613">
    <property type="component" value="Chromosome"/>
</dbReference>
<sequence length="128" mass="14149">MTTDATVKLTISLIDPELDAEELDEETQQLWIELNQLEEVEKVERVADPNPPEGSKAIVSSLVGLLKAEVSISNGLKLIRFLGNCFKGRSTIEISGEVKGKKFKIKVGSSEELPVALEAYEKIMNMMN</sequence>
<gene>
    <name evidence="1" type="ORF">KA717_15885</name>
</gene>
<dbReference type="EMBL" id="CP073041">
    <property type="protein sequence ID" value="UXE63893.1"/>
    <property type="molecule type" value="Genomic_DNA"/>
</dbReference>
<dbReference type="KEGG" id="wna:KA717_15885"/>
<dbReference type="AlphaFoldDB" id="A0A977L1P7"/>
<accession>A0A977L1P7</accession>
<evidence type="ECO:0000313" key="1">
    <source>
        <dbReference type="EMBL" id="UXE63893.1"/>
    </source>
</evidence>
<reference evidence="1" key="1">
    <citation type="submission" date="2021-04" db="EMBL/GenBank/DDBJ databases">
        <title>Genome sequence of Woronichinia naegeliana from Washington state freshwater lake bloom.</title>
        <authorList>
            <person name="Dreher T.W."/>
        </authorList>
    </citation>
    <scope>NUCLEOTIDE SEQUENCE</scope>
    <source>
        <strain evidence="1">WA131</strain>
    </source>
</reference>
<organism evidence="1">
    <name type="scientific">Woronichinia naegeliana WA131</name>
    <dbReference type="NCBI Taxonomy" id="2824559"/>
    <lineage>
        <taxon>Bacteria</taxon>
        <taxon>Bacillati</taxon>
        <taxon>Cyanobacteriota</taxon>
        <taxon>Cyanophyceae</taxon>
        <taxon>Synechococcales</taxon>
        <taxon>Coelosphaeriaceae</taxon>
        <taxon>Woronichinia</taxon>
    </lineage>
</organism>
<name>A0A977L1P7_9CYAN</name>
<proteinExistence type="predicted"/>
<protein>
    <submittedName>
        <fullName evidence="1">Uncharacterized protein</fullName>
    </submittedName>
</protein>